<organism evidence="1 2">
    <name type="scientific">Pedobacter steynii</name>
    <dbReference type="NCBI Taxonomy" id="430522"/>
    <lineage>
        <taxon>Bacteria</taxon>
        <taxon>Pseudomonadati</taxon>
        <taxon>Bacteroidota</taxon>
        <taxon>Sphingobacteriia</taxon>
        <taxon>Sphingobacteriales</taxon>
        <taxon>Sphingobacteriaceae</taxon>
        <taxon>Pedobacter</taxon>
    </lineage>
</organism>
<sequence length="195" mass="22996">MVIEVHQKKLSMAAQFRILINEELMYTASRELLQWLAEIVVLKISTKHLSIKINKQFHLFKANYKISLDHTTCIFQTVSYLKSHFRCQFAGDRYDIYGHRGRKYSIFRNEEQVGWWEKEIIAWLEGDRYRIIANDDDNAKLLIAFCLIVDNYVTGNHGEEVLTINWGYFGLQNRPFDEDWQPRPSAGTSPIFDDN</sequence>
<dbReference type="Proteomes" id="UP000094313">
    <property type="component" value="Chromosome"/>
</dbReference>
<dbReference type="KEGG" id="psty:BFS30_17230"/>
<dbReference type="SUPFAM" id="SSF54518">
    <property type="entry name" value="Tubby C-terminal domain-like"/>
    <property type="match status" value="1"/>
</dbReference>
<dbReference type="AlphaFoldDB" id="A0A1D7QJB1"/>
<dbReference type="EMBL" id="CP017141">
    <property type="protein sequence ID" value="AOM78764.1"/>
    <property type="molecule type" value="Genomic_DNA"/>
</dbReference>
<dbReference type="OrthoDB" id="1448313at2"/>
<protein>
    <submittedName>
        <fullName evidence="1">Uncharacterized protein</fullName>
    </submittedName>
</protein>
<keyword evidence="2" id="KW-1185">Reference proteome</keyword>
<proteinExistence type="predicted"/>
<gene>
    <name evidence="1" type="ORF">BFS30_17230</name>
</gene>
<accession>A0A1D7QJB1</accession>
<dbReference type="RefSeq" id="WP_069380428.1">
    <property type="nucleotide sequence ID" value="NZ_CP017141.1"/>
</dbReference>
<name>A0A1D7QJB1_9SPHI</name>
<dbReference type="InterPro" id="IPR025659">
    <property type="entry name" value="Tubby-like_C"/>
</dbReference>
<evidence type="ECO:0000313" key="1">
    <source>
        <dbReference type="EMBL" id="AOM78764.1"/>
    </source>
</evidence>
<evidence type="ECO:0000313" key="2">
    <source>
        <dbReference type="Proteomes" id="UP000094313"/>
    </source>
</evidence>
<reference evidence="1 2" key="1">
    <citation type="submission" date="2016-08" db="EMBL/GenBank/DDBJ databases">
        <authorList>
            <person name="Seilhamer J.J."/>
        </authorList>
    </citation>
    <scope>NUCLEOTIDE SEQUENCE [LARGE SCALE GENOMIC DNA]</scope>
    <source>
        <strain evidence="1 2">DX4</strain>
    </source>
</reference>